<feature type="compositionally biased region" description="Low complexity" evidence="12">
    <location>
        <begin position="242"/>
        <end position="254"/>
    </location>
</feature>
<dbReference type="GO" id="GO:0005742">
    <property type="term" value="C:mitochondrial outer membrane translocase complex"/>
    <property type="evidence" value="ECO:0007669"/>
    <property type="project" value="InterPro"/>
</dbReference>
<protein>
    <recommendedName>
        <fullName evidence="3">Mitochondrial import receptor subunit TOM7 homolog</fullName>
    </recommendedName>
    <alternativeName>
        <fullName evidence="11">Translocase of outer membrane 7 kDa subunit homolog</fullName>
    </alternativeName>
</protein>
<dbReference type="Pfam" id="PF08038">
    <property type="entry name" value="Tom7"/>
    <property type="match status" value="1"/>
</dbReference>
<comment type="similarity">
    <text evidence="2">Belongs to the Tom7 family.</text>
</comment>
<dbReference type="Proteomes" id="UP000250572">
    <property type="component" value="Unassembled WGS sequence"/>
</dbReference>
<evidence type="ECO:0000313" key="14">
    <source>
        <dbReference type="Proteomes" id="UP000250572"/>
    </source>
</evidence>
<feature type="compositionally biased region" description="Low complexity" evidence="12">
    <location>
        <begin position="267"/>
        <end position="279"/>
    </location>
</feature>
<keyword evidence="6" id="KW-1000">Mitochondrion outer membrane</keyword>
<keyword evidence="7" id="KW-0653">Protein transport</keyword>
<dbReference type="AlphaFoldDB" id="A0A315UVM2"/>
<keyword evidence="4" id="KW-0813">Transport</keyword>
<name>A0A315UVM2_GAMAF</name>
<keyword evidence="5" id="KW-0812">Transmembrane</keyword>
<accession>A0A315UVM2</accession>
<keyword evidence="8" id="KW-1133">Transmembrane helix</keyword>
<comment type="caution">
    <text evidence="13">The sequence shown here is derived from an EMBL/GenBank/DDBJ whole genome shotgun (WGS) entry which is preliminary data.</text>
</comment>
<evidence type="ECO:0000313" key="13">
    <source>
        <dbReference type="EMBL" id="PWA15422.1"/>
    </source>
</evidence>
<keyword evidence="14" id="KW-1185">Reference proteome</keyword>
<evidence type="ECO:0000256" key="3">
    <source>
        <dbReference type="ARBA" id="ARBA00014537"/>
    </source>
</evidence>
<proteinExistence type="inferred from homology"/>
<evidence type="ECO:0000256" key="10">
    <source>
        <dbReference type="ARBA" id="ARBA00023136"/>
    </source>
</evidence>
<dbReference type="InterPro" id="IPR012621">
    <property type="entry name" value="Tom7"/>
</dbReference>
<evidence type="ECO:0000256" key="4">
    <source>
        <dbReference type="ARBA" id="ARBA00022448"/>
    </source>
</evidence>
<feature type="region of interest" description="Disordered" evidence="12">
    <location>
        <begin position="242"/>
        <end position="288"/>
    </location>
</feature>
<comment type="subcellular location">
    <subcellularLocation>
        <location evidence="1">Mitochondrion outer membrane</location>
        <topology evidence="1">Single-pass membrane protein</topology>
    </subcellularLocation>
</comment>
<dbReference type="GO" id="GO:1903955">
    <property type="term" value="P:positive regulation of protein targeting to mitochondrion"/>
    <property type="evidence" value="ECO:0007669"/>
    <property type="project" value="TreeGrafter"/>
</dbReference>
<evidence type="ECO:0000256" key="2">
    <source>
        <dbReference type="ARBA" id="ARBA00010917"/>
    </source>
</evidence>
<evidence type="ECO:0000256" key="6">
    <source>
        <dbReference type="ARBA" id="ARBA00022787"/>
    </source>
</evidence>
<dbReference type="PANTHER" id="PTHR46722:SF1">
    <property type="entry name" value="MITOCHONDRIAL IMPORT RECEPTOR SUBUNIT TOM7 HOMOLOG"/>
    <property type="match status" value="1"/>
</dbReference>
<evidence type="ECO:0000256" key="7">
    <source>
        <dbReference type="ARBA" id="ARBA00022927"/>
    </source>
</evidence>
<organism evidence="13 14">
    <name type="scientific">Gambusia affinis</name>
    <name type="common">Western mosquitofish</name>
    <name type="synonym">Heterandria affinis</name>
    <dbReference type="NCBI Taxonomy" id="33528"/>
    <lineage>
        <taxon>Eukaryota</taxon>
        <taxon>Metazoa</taxon>
        <taxon>Chordata</taxon>
        <taxon>Craniata</taxon>
        <taxon>Vertebrata</taxon>
        <taxon>Euteleostomi</taxon>
        <taxon>Actinopterygii</taxon>
        <taxon>Neopterygii</taxon>
        <taxon>Teleostei</taxon>
        <taxon>Neoteleostei</taxon>
        <taxon>Acanthomorphata</taxon>
        <taxon>Ovalentaria</taxon>
        <taxon>Atherinomorphae</taxon>
        <taxon>Cyprinodontiformes</taxon>
        <taxon>Poeciliidae</taxon>
        <taxon>Poeciliinae</taxon>
        <taxon>Gambusia</taxon>
    </lineage>
</organism>
<evidence type="ECO:0000256" key="1">
    <source>
        <dbReference type="ARBA" id="ARBA00004572"/>
    </source>
</evidence>
<evidence type="ECO:0000256" key="5">
    <source>
        <dbReference type="ARBA" id="ARBA00022692"/>
    </source>
</evidence>
<reference evidence="13 14" key="1">
    <citation type="journal article" date="2018" name="G3 (Bethesda)">
        <title>A High-Quality Reference Genome for the Invasive Mosquitofish Gambusia affinis Using a Chicago Library.</title>
        <authorList>
            <person name="Hoffberg S.L."/>
            <person name="Troendle N.J."/>
            <person name="Glenn T.C."/>
            <person name="Mahmud O."/>
            <person name="Louha S."/>
            <person name="Chalopin D."/>
            <person name="Bennetzen J.L."/>
            <person name="Mauricio R."/>
        </authorList>
    </citation>
    <scope>NUCLEOTIDE SEQUENCE [LARGE SCALE GENOMIC DNA]</scope>
    <source>
        <strain evidence="13">NE01/NJP1002.9</strain>
        <tissue evidence="13">Muscle</tissue>
    </source>
</reference>
<evidence type="ECO:0000256" key="9">
    <source>
        <dbReference type="ARBA" id="ARBA00023128"/>
    </source>
</evidence>
<evidence type="ECO:0000256" key="11">
    <source>
        <dbReference type="ARBA" id="ARBA00032786"/>
    </source>
</evidence>
<dbReference type="GO" id="GO:0030150">
    <property type="term" value="P:protein import into mitochondrial matrix"/>
    <property type="evidence" value="ECO:0007669"/>
    <property type="project" value="InterPro"/>
</dbReference>
<keyword evidence="10" id="KW-0472">Membrane</keyword>
<dbReference type="PANTHER" id="PTHR46722">
    <property type="entry name" value="MITOCHONDRIAL IMPORT RECEPTOR SUBUNIT TOM7 HOMOLOG"/>
    <property type="match status" value="1"/>
</dbReference>
<evidence type="ECO:0000256" key="12">
    <source>
        <dbReference type="SAM" id="MobiDB-lite"/>
    </source>
</evidence>
<sequence>MEGGHRVYHFQTPSQLLCDATTPYGSRLKHWDLCYRDKHMAKLSKETKQRLQQLFQCSQFVIRWGFIPTVLYLVWWPTQFYEQITFFVTRKVCKGPHQSTPRGLNTVVPEGGFKRGADPGMPEPTLLSSLFHSTKKSWIELRMLCAIIFLWYESRLPGSSSSCSSWLPPRKRRFQFSHGEPAGVLLVDVFQENRVRRQILSQLLEASLLEGHSRRRQTSTICAKVSVILKGSVGHGFVWTSSSPSPELSSGGRSVTAPSRGAPGTQRGRAAASIRAASSRRSEPRVNE</sequence>
<evidence type="ECO:0000256" key="8">
    <source>
        <dbReference type="ARBA" id="ARBA00022989"/>
    </source>
</evidence>
<keyword evidence="9" id="KW-0496">Mitochondrion</keyword>
<gene>
    <name evidence="13" type="ORF">CCH79_00008491</name>
</gene>
<dbReference type="EMBL" id="NHOQ01002708">
    <property type="protein sequence ID" value="PWA15422.1"/>
    <property type="molecule type" value="Genomic_DNA"/>
</dbReference>